<dbReference type="InterPro" id="IPR045340">
    <property type="entry name" value="DUF6533"/>
</dbReference>
<sequence length="311" mass="34223">MSSASSSLLAWVWEAQTARYVNLALLSTYIWDWLLSLSDEFTAIQRCRSWSTILAYLLSRTGVVGSIFINFMIPIAPIEHCNSIFHLGTVLGAVASGATSFLFLYRIRAVYGRSMVITAVFGALWLAVAISGAAFVFLTSGTISPGPRRQCIVNKLRPESMFVLWVKGAYDTAVFVAISHRMASISRAKCASTTSPWSCARGKGLSQLCRDVLQDGQLYYFASVGTTLFAAIAIMLPINVGWRMIFSESGFPLDSSMACRVFRRVLLAPKNEEPEPGTSSPVLMTTFMNEPGYLYDDHEMCRDDSPAHATL</sequence>
<dbReference type="Pfam" id="PF20151">
    <property type="entry name" value="DUF6533"/>
    <property type="match status" value="1"/>
</dbReference>
<evidence type="ECO:0000313" key="3">
    <source>
        <dbReference type="EMBL" id="KZP07122.1"/>
    </source>
</evidence>
<evidence type="ECO:0000256" key="1">
    <source>
        <dbReference type="SAM" id="Phobius"/>
    </source>
</evidence>
<evidence type="ECO:0000259" key="2">
    <source>
        <dbReference type="Pfam" id="PF20151"/>
    </source>
</evidence>
<evidence type="ECO:0000313" key="4">
    <source>
        <dbReference type="Proteomes" id="UP000076532"/>
    </source>
</evidence>
<feature type="transmembrane region" description="Helical" evidence="1">
    <location>
        <begin position="84"/>
        <end position="104"/>
    </location>
</feature>
<name>A0A167XE87_9AGAM</name>
<dbReference type="Proteomes" id="UP000076532">
    <property type="component" value="Unassembled WGS sequence"/>
</dbReference>
<proteinExistence type="predicted"/>
<accession>A0A167XE87</accession>
<organism evidence="3 4">
    <name type="scientific">Athelia psychrophila</name>
    <dbReference type="NCBI Taxonomy" id="1759441"/>
    <lineage>
        <taxon>Eukaryota</taxon>
        <taxon>Fungi</taxon>
        <taxon>Dikarya</taxon>
        <taxon>Basidiomycota</taxon>
        <taxon>Agaricomycotina</taxon>
        <taxon>Agaricomycetes</taxon>
        <taxon>Agaricomycetidae</taxon>
        <taxon>Atheliales</taxon>
        <taxon>Atheliaceae</taxon>
        <taxon>Athelia</taxon>
    </lineage>
</organism>
<dbReference type="STRING" id="436010.A0A167XE87"/>
<keyword evidence="1" id="KW-0472">Membrane</keyword>
<protein>
    <recommendedName>
        <fullName evidence="2">DUF6533 domain-containing protein</fullName>
    </recommendedName>
</protein>
<keyword evidence="4" id="KW-1185">Reference proteome</keyword>
<feature type="domain" description="DUF6533" evidence="2">
    <location>
        <begin position="20"/>
        <end position="63"/>
    </location>
</feature>
<dbReference type="OrthoDB" id="3038990at2759"/>
<dbReference type="EMBL" id="KV417761">
    <property type="protein sequence ID" value="KZP07122.1"/>
    <property type="molecule type" value="Genomic_DNA"/>
</dbReference>
<dbReference type="AlphaFoldDB" id="A0A167XE87"/>
<gene>
    <name evidence="3" type="ORF">FIBSPDRAFT_965908</name>
</gene>
<keyword evidence="1" id="KW-1133">Transmembrane helix</keyword>
<reference evidence="3 4" key="1">
    <citation type="journal article" date="2016" name="Mol. Biol. Evol.">
        <title>Comparative Genomics of Early-Diverging Mushroom-Forming Fungi Provides Insights into the Origins of Lignocellulose Decay Capabilities.</title>
        <authorList>
            <person name="Nagy L.G."/>
            <person name="Riley R."/>
            <person name="Tritt A."/>
            <person name="Adam C."/>
            <person name="Daum C."/>
            <person name="Floudas D."/>
            <person name="Sun H."/>
            <person name="Yadav J.S."/>
            <person name="Pangilinan J."/>
            <person name="Larsson K.H."/>
            <person name="Matsuura K."/>
            <person name="Barry K."/>
            <person name="Labutti K."/>
            <person name="Kuo R."/>
            <person name="Ohm R.A."/>
            <person name="Bhattacharya S.S."/>
            <person name="Shirouzu T."/>
            <person name="Yoshinaga Y."/>
            <person name="Martin F.M."/>
            <person name="Grigoriev I.V."/>
            <person name="Hibbett D.S."/>
        </authorList>
    </citation>
    <scope>NUCLEOTIDE SEQUENCE [LARGE SCALE GENOMIC DNA]</scope>
    <source>
        <strain evidence="3 4">CBS 109695</strain>
    </source>
</reference>
<feature type="transmembrane region" description="Helical" evidence="1">
    <location>
        <begin position="218"/>
        <end position="238"/>
    </location>
</feature>
<feature type="transmembrane region" description="Helical" evidence="1">
    <location>
        <begin position="20"/>
        <end position="37"/>
    </location>
</feature>
<keyword evidence="1" id="KW-0812">Transmembrane</keyword>
<feature type="transmembrane region" description="Helical" evidence="1">
    <location>
        <begin position="116"/>
        <end position="138"/>
    </location>
</feature>
<feature type="transmembrane region" description="Helical" evidence="1">
    <location>
        <begin position="57"/>
        <end position="78"/>
    </location>
</feature>